<dbReference type="EnsemblMetazoa" id="PPA26647.1">
    <property type="protein sequence ID" value="PPA26647.1"/>
    <property type="gene ID" value="WBGene00116201"/>
</dbReference>
<protein>
    <submittedName>
        <fullName evidence="1">Uncharacterized protein</fullName>
    </submittedName>
</protein>
<sequence length="65" mass="7061">MGCLLHGNTSCRQTGPYSVAVQQSIETLGTLLGEPAMSNSWNKVSIRAEKEGQWYNVNGEDQGAF</sequence>
<name>A0A2A6C5H9_PRIPA</name>
<accession>A0A2A6C5H9</accession>
<organism evidence="1 2">
    <name type="scientific">Pristionchus pacificus</name>
    <name type="common">Parasitic nematode worm</name>
    <dbReference type="NCBI Taxonomy" id="54126"/>
    <lineage>
        <taxon>Eukaryota</taxon>
        <taxon>Metazoa</taxon>
        <taxon>Ecdysozoa</taxon>
        <taxon>Nematoda</taxon>
        <taxon>Chromadorea</taxon>
        <taxon>Rhabditida</taxon>
        <taxon>Rhabditina</taxon>
        <taxon>Diplogasteromorpha</taxon>
        <taxon>Diplogasteroidea</taxon>
        <taxon>Neodiplogasteridae</taxon>
        <taxon>Pristionchus</taxon>
    </lineage>
</organism>
<evidence type="ECO:0000313" key="2">
    <source>
        <dbReference type="Proteomes" id="UP000005239"/>
    </source>
</evidence>
<keyword evidence="2" id="KW-1185">Reference proteome</keyword>
<dbReference type="AlphaFoldDB" id="A0A2A6C5H9"/>
<dbReference type="Proteomes" id="UP000005239">
    <property type="component" value="Unassembled WGS sequence"/>
</dbReference>
<accession>A0A8R1UG14</accession>
<reference evidence="1" key="2">
    <citation type="submission" date="2022-06" db="UniProtKB">
        <authorList>
            <consortium name="EnsemblMetazoa"/>
        </authorList>
    </citation>
    <scope>IDENTIFICATION</scope>
    <source>
        <strain evidence="1">PS312</strain>
    </source>
</reference>
<proteinExistence type="predicted"/>
<gene>
    <name evidence="1" type="primary">WBGene00116201</name>
</gene>
<reference evidence="2" key="1">
    <citation type="journal article" date="2008" name="Nat. Genet.">
        <title>The Pristionchus pacificus genome provides a unique perspective on nematode lifestyle and parasitism.</title>
        <authorList>
            <person name="Dieterich C."/>
            <person name="Clifton S.W."/>
            <person name="Schuster L.N."/>
            <person name="Chinwalla A."/>
            <person name="Delehaunty K."/>
            <person name="Dinkelacker I."/>
            <person name="Fulton L."/>
            <person name="Fulton R."/>
            <person name="Godfrey J."/>
            <person name="Minx P."/>
            <person name="Mitreva M."/>
            <person name="Roeseler W."/>
            <person name="Tian H."/>
            <person name="Witte H."/>
            <person name="Yang S.P."/>
            <person name="Wilson R.K."/>
            <person name="Sommer R.J."/>
        </authorList>
    </citation>
    <scope>NUCLEOTIDE SEQUENCE [LARGE SCALE GENOMIC DNA]</scope>
    <source>
        <strain evidence="2">PS312</strain>
    </source>
</reference>
<evidence type="ECO:0000313" key="1">
    <source>
        <dbReference type="EnsemblMetazoa" id="PPA26647.1"/>
    </source>
</evidence>